<protein>
    <submittedName>
        <fullName evidence="2">Uncharacterized protein</fullName>
    </submittedName>
</protein>
<dbReference type="Proteomes" id="UP001168821">
    <property type="component" value="Unassembled WGS sequence"/>
</dbReference>
<evidence type="ECO:0000313" key="3">
    <source>
        <dbReference type="Proteomes" id="UP001168821"/>
    </source>
</evidence>
<name>A0AA38HIG8_9CUCU</name>
<gene>
    <name evidence="2" type="ORF">Zmor_012109</name>
</gene>
<evidence type="ECO:0000313" key="2">
    <source>
        <dbReference type="EMBL" id="KAJ3616035.1"/>
    </source>
</evidence>
<sequence>MGEPKKERISSRSEEAQPVKRNTGDKEDSRYSKADKELRESKHRKEEKPKFSKDEKHGGATHDEKRSSKVKEDKTSRQDSKAHNVKESVKRADDSNTVNEIINEIKVLDTTETGALPTEES</sequence>
<comment type="caution">
    <text evidence="2">The sequence shown here is derived from an EMBL/GenBank/DDBJ whole genome shotgun (WGS) entry which is preliminary data.</text>
</comment>
<feature type="region of interest" description="Disordered" evidence="1">
    <location>
        <begin position="1"/>
        <end position="97"/>
    </location>
</feature>
<dbReference type="AlphaFoldDB" id="A0AA38HIG8"/>
<evidence type="ECO:0000256" key="1">
    <source>
        <dbReference type="SAM" id="MobiDB-lite"/>
    </source>
</evidence>
<reference evidence="2" key="1">
    <citation type="journal article" date="2023" name="G3 (Bethesda)">
        <title>Whole genome assemblies of Zophobas morio and Tenebrio molitor.</title>
        <authorList>
            <person name="Kaur S."/>
            <person name="Stinson S.A."/>
            <person name="diCenzo G.C."/>
        </authorList>
    </citation>
    <scope>NUCLEOTIDE SEQUENCE</scope>
    <source>
        <strain evidence="2">QUZm001</strain>
    </source>
</reference>
<dbReference type="EMBL" id="JALNTZ010003756">
    <property type="protein sequence ID" value="KAJ3616035.1"/>
    <property type="molecule type" value="Genomic_DNA"/>
</dbReference>
<proteinExistence type="predicted"/>
<accession>A0AA38HIG8</accession>
<keyword evidence="3" id="KW-1185">Reference proteome</keyword>
<organism evidence="2 3">
    <name type="scientific">Zophobas morio</name>
    <dbReference type="NCBI Taxonomy" id="2755281"/>
    <lineage>
        <taxon>Eukaryota</taxon>
        <taxon>Metazoa</taxon>
        <taxon>Ecdysozoa</taxon>
        <taxon>Arthropoda</taxon>
        <taxon>Hexapoda</taxon>
        <taxon>Insecta</taxon>
        <taxon>Pterygota</taxon>
        <taxon>Neoptera</taxon>
        <taxon>Endopterygota</taxon>
        <taxon>Coleoptera</taxon>
        <taxon>Polyphaga</taxon>
        <taxon>Cucujiformia</taxon>
        <taxon>Tenebrionidae</taxon>
        <taxon>Zophobas</taxon>
    </lineage>
</organism>
<feature type="compositionally biased region" description="Basic and acidic residues" evidence="1">
    <location>
        <begin position="1"/>
        <end position="94"/>
    </location>
</feature>